<organism evidence="2 3">
    <name type="scientific">Massilia soli</name>
    <dbReference type="NCBI Taxonomy" id="2792854"/>
    <lineage>
        <taxon>Bacteria</taxon>
        <taxon>Pseudomonadati</taxon>
        <taxon>Pseudomonadota</taxon>
        <taxon>Betaproteobacteria</taxon>
        <taxon>Burkholderiales</taxon>
        <taxon>Oxalobacteraceae</taxon>
        <taxon>Telluria group</taxon>
        <taxon>Massilia</taxon>
    </lineage>
</organism>
<keyword evidence="2" id="KW-0560">Oxidoreductase</keyword>
<accession>A0ABS7SM16</accession>
<dbReference type="InterPro" id="IPR007138">
    <property type="entry name" value="ABM_dom"/>
</dbReference>
<name>A0ABS7SM16_9BURK</name>
<comment type="caution">
    <text evidence="2">The sequence shown here is derived from an EMBL/GenBank/DDBJ whole genome shotgun (WGS) entry which is preliminary data.</text>
</comment>
<dbReference type="Pfam" id="PF03992">
    <property type="entry name" value="ABM"/>
    <property type="match status" value="1"/>
</dbReference>
<dbReference type="EMBL" id="JAFBIL020000002">
    <property type="protein sequence ID" value="MBZ2206989.1"/>
    <property type="molecule type" value="Genomic_DNA"/>
</dbReference>
<evidence type="ECO:0000313" key="3">
    <source>
        <dbReference type="Proteomes" id="UP000809349"/>
    </source>
</evidence>
<dbReference type="Proteomes" id="UP000809349">
    <property type="component" value="Unassembled WGS sequence"/>
</dbReference>
<evidence type="ECO:0000313" key="2">
    <source>
        <dbReference type="EMBL" id="MBZ2206989.1"/>
    </source>
</evidence>
<dbReference type="InterPro" id="IPR011008">
    <property type="entry name" value="Dimeric_a/b-barrel"/>
</dbReference>
<dbReference type="GO" id="GO:0004497">
    <property type="term" value="F:monooxygenase activity"/>
    <property type="evidence" value="ECO:0007669"/>
    <property type="project" value="UniProtKB-KW"/>
</dbReference>
<evidence type="ECO:0000259" key="1">
    <source>
        <dbReference type="Pfam" id="PF03992"/>
    </source>
</evidence>
<feature type="domain" description="ABM" evidence="1">
    <location>
        <begin position="1"/>
        <end position="73"/>
    </location>
</feature>
<dbReference type="SUPFAM" id="SSF54909">
    <property type="entry name" value="Dimeric alpha+beta barrel"/>
    <property type="match status" value="1"/>
</dbReference>
<proteinExistence type="predicted"/>
<dbReference type="Gene3D" id="3.30.70.100">
    <property type="match status" value="1"/>
</dbReference>
<reference evidence="2 3" key="1">
    <citation type="submission" date="2021-01" db="EMBL/GenBank/DDBJ databases">
        <authorList>
            <person name="Ruan W."/>
            <person name="Khan S.A."/>
            <person name="Jeon C.O."/>
        </authorList>
    </citation>
    <scope>NUCLEOTIDE SEQUENCE [LARGE SCALE GENOMIC DNA]</scope>
    <source>
        <strain evidence="2 3">R798</strain>
    </source>
</reference>
<dbReference type="RefSeq" id="WP_223467444.1">
    <property type="nucleotide sequence ID" value="NZ_JAFBIL020000002.1"/>
</dbReference>
<protein>
    <submittedName>
        <fullName evidence="2">Antibiotic biosynthesis monooxygenase</fullName>
    </submittedName>
</protein>
<keyword evidence="3" id="KW-1185">Reference proteome</keyword>
<sequence>MIYEIASIPVRTDQIDAFKTAFGEVTHLLARAKGYEGHLLTQGVETPSLFSLIVQWQTLEDHTQVFEPSEDHLVFMTGLQAYFAAEPSVCHVRAAFPHQGMDLSAQEMIG</sequence>
<reference evidence="2 3" key="2">
    <citation type="submission" date="2021-08" db="EMBL/GenBank/DDBJ databases">
        <title>Massilia sp. R798.</title>
        <authorList>
            <person name="Baek J.H."/>
            <person name="Jung H.S."/>
            <person name="Kim K.R."/>
            <person name="Jeon C.O."/>
        </authorList>
    </citation>
    <scope>NUCLEOTIDE SEQUENCE [LARGE SCALE GENOMIC DNA]</scope>
    <source>
        <strain evidence="2 3">R798</strain>
    </source>
</reference>
<gene>
    <name evidence="2" type="ORF">I4X03_006930</name>
</gene>
<keyword evidence="2" id="KW-0503">Monooxygenase</keyword>